<keyword evidence="2" id="KW-1185">Reference proteome</keyword>
<protein>
    <submittedName>
        <fullName evidence="1">Flavodoxin</fullName>
    </submittedName>
</protein>
<dbReference type="Proteomes" id="UP000069443">
    <property type="component" value="Unassembled WGS sequence"/>
</dbReference>
<sequence>MLKSVDKGTGGSGAHRRWRHINRAWVTEFVAPVPAIFVSEPRARTEPSTLTTESVIKKFRAQNHKFGWAALRCE</sequence>
<evidence type="ECO:0000313" key="1">
    <source>
        <dbReference type="EMBL" id="GAS93134.1"/>
    </source>
</evidence>
<proteinExistence type="predicted"/>
<name>A0A100W7I9_MYCCR</name>
<dbReference type="AlphaFoldDB" id="A0A100W7I9"/>
<reference evidence="2" key="1">
    <citation type="journal article" date="2016" name="Genome Announc.">
        <title>Draft Genome Sequences of Five Rapidly Growing Mycobacterium Species, M. thermoresistibile, M. fortuitum subsp. acetamidolyticum, M. canariasense, M. brisbanense, and M. novocastrense.</title>
        <authorList>
            <person name="Katahira K."/>
            <person name="Ogura Y."/>
            <person name="Gotoh Y."/>
            <person name="Hayashi T."/>
        </authorList>
    </citation>
    <scope>NUCLEOTIDE SEQUENCE [LARGE SCALE GENOMIC DNA]</scope>
    <source>
        <strain evidence="2">JCM15298</strain>
    </source>
</reference>
<gene>
    <name evidence="1" type="ORF">RMCC_0100</name>
</gene>
<dbReference type="EMBL" id="BCSY01000005">
    <property type="protein sequence ID" value="GAS93134.1"/>
    <property type="molecule type" value="Genomic_DNA"/>
</dbReference>
<evidence type="ECO:0000313" key="2">
    <source>
        <dbReference type="Proteomes" id="UP000069443"/>
    </source>
</evidence>
<organism evidence="1 2">
    <name type="scientific">Mycolicibacterium canariasense</name>
    <name type="common">Mycobacterium canariasense</name>
    <dbReference type="NCBI Taxonomy" id="228230"/>
    <lineage>
        <taxon>Bacteria</taxon>
        <taxon>Bacillati</taxon>
        <taxon>Actinomycetota</taxon>
        <taxon>Actinomycetes</taxon>
        <taxon>Mycobacteriales</taxon>
        <taxon>Mycobacteriaceae</taxon>
        <taxon>Mycolicibacterium</taxon>
    </lineage>
</organism>
<comment type="caution">
    <text evidence="1">The sequence shown here is derived from an EMBL/GenBank/DDBJ whole genome shotgun (WGS) entry which is preliminary data.</text>
</comment>
<accession>A0A100W7I9</accession>
<reference evidence="2" key="2">
    <citation type="submission" date="2016-02" db="EMBL/GenBank/DDBJ databases">
        <title>Draft genome sequence of five rapidly growing Mycobacterium species.</title>
        <authorList>
            <person name="Katahira K."/>
            <person name="Gotou Y."/>
            <person name="Iida K."/>
            <person name="Ogura Y."/>
            <person name="Hayashi T."/>
        </authorList>
    </citation>
    <scope>NUCLEOTIDE SEQUENCE [LARGE SCALE GENOMIC DNA]</scope>
    <source>
        <strain evidence="2">JCM15298</strain>
    </source>
</reference>